<gene>
    <name evidence="11" type="ORF">AV530_003016</name>
</gene>
<dbReference type="GO" id="GO:0006754">
    <property type="term" value="P:ATP biosynthetic process"/>
    <property type="evidence" value="ECO:0007669"/>
    <property type="project" value="UniProtKB-KW"/>
</dbReference>
<evidence type="ECO:0000256" key="1">
    <source>
        <dbReference type="ARBA" id="ARBA00004325"/>
    </source>
</evidence>
<sequence length="219" mass="24459">MYREAGVEYKAPLCALQTKSLHPSATEGFGGHNEGTSKNYLTSTQTLRESEEQMAGVSEPILNARRDTELALHQFLLRTSKSQPICLSPAPALGLEWFPDLYPTYHGLSIFPGNHSQEDLGITMKIKGSFSGGQQGPLAERRLLDVRLGELPAWLATRQLSAQGLLGGARKAWSSYYNKYINVKRGGPAGISMLLAGYCLLSYGWSYQRLKRHRWRKYH</sequence>
<keyword evidence="5" id="KW-0375">Hydrogen ion transport</keyword>
<comment type="subcellular location">
    <subcellularLocation>
        <location evidence="1">Mitochondrion membrane</location>
    </subcellularLocation>
</comment>
<keyword evidence="3" id="KW-0813">Transport</keyword>
<dbReference type="AlphaFoldDB" id="A0A1V4KVD9"/>
<keyword evidence="8 10" id="KW-0472">Membrane</keyword>
<evidence type="ECO:0000313" key="12">
    <source>
        <dbReference type="Proteomes" id="UP000190648"/>
    </source>
</evidence>
<dbReference type="Proteomes" id="UP000190648">
    <property type="component" value="Unassembled WGS sequence"/>
</dbReference>
<dbReference type="InterPro" id="IPR037694">
    <property type="entry name" value="MTNAP1"/>
</dbReference>
<evidence type="ECO:0000256" key="10">
    <source>
        <dbReference type="SAM" id="Phobius"/>
    </source>
</evidence>
<evidence type="ECO:0000256" key="8">
    <source>
        <dbReference type="ARBA" id="ARBA00023136"/>
    </source>
</evidence>
<dbReference type="EMBL" id="LSYS01001520">
    <property type="protein sequence ID" value="OPJ88459.1"/>
    <property type="molecule type" value="Genomic_DNA"/>
</dbReference>
<dbReference type="GO" id="GO:0031966">
    <property type="term" value="C:mitochondrial membrane"/>
    <property type="evidence" value="ECO:0007669"/>
    <property type="project" value="UniProtKB-SubCell"/>
</dbReference>
<keyword evidence="7" id="KW-0496">Mitochondrion</keyword>
<reference evidence="11 12" key="1">
    <citation type="submission" date="2016-02" db="EMBL/GenBank/DDBJ databases">
        <title>Band-tailed pigeon sequencing and assembly.</title>
        <authorList>
            <person name="Soares A.E."/>
            <person name="Novak B.J."/>
            <person name="Rice E.S."/>
            <person name="O'Connell B."/>
            <person name="Chang D."/>
            <person name="Weber S."/>
            <person name="Shapiro B."/>
        </authorList>
    </citation>
    <scope>NUCLEOTIDE SEQUENCE [LARGE SCALE GENOMIC DNA]</scope>
    <source>
        <strain evidence="11">BTP2013</strain>
        <tissue evidence="11">Blood</tissue>
    </source>
</reference>
<dbReference type="GO" id="GO:0045259">
    <property type="term" value="C:proton-transporting ATP synthase complex"/>
    <property type="evidence" value="ECO:0007669"/>
    <property type="project" value="UniProtKB-KW"/>
</dbReference>
<keyword evidence="4" id="KW-0138">CF(0)</keyword>
<comment type="similarity">
    <text evidence="2">Belongs to the ATPase F chain family.</text>
</comment>
<evidence type="ECO:0000256" key="4">
    <source>
        <dbReference type="ARBA" id="ARBA00022547"/>
    </source>
</evidence>
<evidence type="ECO:0000256" key="7">
    <source>
        <dbReference type="ARBA" id="ARBA00023128"/>
    </source>
</evidence>
<organism evidence="11 12">
    <name type="scientific">Patagioenas fasciata monilis</name>
    <dbReference type="NCBI Taxonomy" id="372326"/>
    <lineage>
        <taxon>Eukaryota</taxon>
        <taxon>Metazoa</taxon>
        <taxon>Chordata</taxon>
        <taxon>Craniata</taxon>
        <taxon>Vertebrata</taxon>
        <taxon>Euteleostomi</taxon>
        <taxon>Archelosauria</taxon>
        <taxon>Archosauria</taxon>
        <taxon>Dinosauria</taxon>
        <taxon>Saurischia</taxon>
        <taxon>Theropoda</taxon>
        <taxon>Coelurosauria</taxon>
        <taxon>Aves</taxon>
        <taxon>Neognathae</taxon>
        <taxon>Neoaves</taxon>
        <taxon>Columbimorphae</taxon>
        <taxon>Columbiformes</taxon>
        <taxon>Columbidae</taxon>
        <taxon>Patagioenas</taxon>
    </lineage>
</organism>
<evidence type="ECO:0000313" key="11">
    <source>
        <dbReference type="EMBL" id="OPJ88459.1"/>
    </source>
</evidence>
<keyword evidence="6" id="KW-0406">Ion transport</keyword>
<name>A0A1V4KVD9_PATFA</name>
<accession>A0A1V4KVD9</accession>
<dbReference type="PANTHER" id="PTHR16270">
    <property type="entry name" value="HYPOTHETICAL LOC287798"/>
    <property type="match status" value="1"/>
</dbReference>
<protein>
    <submittedName>
        <fullName evidence="11">Uncharacterized protein</fullName>
    </submittedName>
</protein>
<dbReference type="STRING" id="372326.A0A1V4KVD9"/>
<keyword evidence="9" id="KW-0066">ATP synthesis</keyword>
<evidence type="ECO:0000256" key="5">
    <source>
        <dbReference type="ARBA" id="ARBA00022781"/>
    </source>
</evidence>
<feature type="transmembrane region" description="Helical" evidence="10">
    <location>
        <begin position="189"/>
        <end position="207"/>
    </location>
</feature>
<dbReference type="PANTHER" id="PTHR16270:SF5">
    <property type="entry name" value="HYPOTHETICAL LOC287798"/>
    <property type="match status" value="1"/>
</dbReference>
<evidence type="ECO:0000256" key="2">
    <source>
        <dbReference type="ARBA" id="ARBA00005895"/>
    </source>
</evidence>
<dbReference type="GO" id="GO:1902600">
    <property type="term" value="P:proton transmembrane transport"/>
    <property type="evidence" value="ECO:0007669"/>
    <property type="project" value="UniProtKB-KW"/>
</dbReference>
<keyword evidence="10" id="KW-0812">Transmembrane</keyword>
<keyword evidence="10" id="KW-1133">Transmembrane helix</keyword>
<keyword evidence="12" id="KW-1185">Reference proteome</keyword>
<comment type="caution">
    <text evidence="11">The sequence shown here is derived from an EMBL/GenBank/DDBJ whole genome shotgun (WGS) entry which is preliminary data.</text>
</comment>
<dbReference type="Pfam" id="PF10206">
    <property type="entry name" value="WRW"/>
    <property type="match status" value="1"/>
</dbReference>
<dbReference type="InterPro" id="IPR019344">
    <property type="entry name" value="F1F0-ATPsyn_F_prd"/>
</dbReference>
<dbReference type="OrthoDB" id="8921675at2759"/>
<proteinExistence type="inferred from homology"/>
<evidence type="ECO:0000256" key="3">
    <source>
        <dbReference type="ARBA" id="ARBA00022448"/>
    </source>
</evidence>
<evidence type="ECO:0000256" key="9">
    <source>
        <dbReference type="ARBA" id="ARBA00023310"/>
    </source>
</evidence>
<evidence type="ECO:0000256" key="6">
    <source>
        <dbReference type="ARBA" id="ARBA00023065"/>
    </source>
</evidence>